<evidence type="ECO:0000256" key="5">
    <source>
        <dbReference type="ARBA" id="ARBA00022856"/>
    </source>
</evidence>
<feature type="transmembrane region" description="Helical" evidence="9">
    <location>
        <begin position="12"/>
        <end position="35"/>
    </location>
</feature>
<keyword evidence="8 9" id="KW-0472">Membrane</keyword>
<organism evidence="11 12">
    <name type="scientific">Teichococcus coralli</name>
    <dbReference type="NCBI Taxonomy" id="2545983"/>
    <lineage>
        <taxon>Bacteria</taxon>
        <taxon>Pseudomonadati</taxon>
        <taxon>Pseudomonadota</taxon>
        <taxon>Alphaproteobacteria</taxon>
        <taxon>Acetobacterales</taxon>
        <taxon>Roseomonadaceae</taxon>
        <taxon>Roseomonas</taxon>
    </lineage>
</organism>
<evidence type="ECO:0000256" key="2">
    <source>
        <dbReference type="ARBA" id="ARBA00022448"/>
    </source>
</evidence>
<dbReference type="SUPFAM" id="SSF161098">
    <property type="entry name" value="MetI-like"/>
    <property type="match status" value="1"/>
</dbReference>
<dbReference type="InterPro" id="IPR025966">
    <property type="entry name" value="OppC_N"/>
</dbReference>
<evidence type="ECO:0000256" key="8">
    <source>
        <dbReference type="ARBA" id="ARBA00023136"/>
    </source>
</evidence>
<evidence type="ECO:0000256" key="7">
    <source>
        <dbReference type="ARBA" id="ARBA00022989"/>
    </source>
</evidence>
<keyword evidence="3" id="KW-1003">Cell membrane</keyword>
<proteinExistence type="inferred from homology"/>
<evidence type="ECO:0000256" key="4">
    <source>
        <dbReference type="ARBA" id="ARBA00022692"/>
    </source>
</evidence>
<keyword evidence="6" id="KW-0653">Protein transport</keyword>
<dbReference type="PANTHER" id="PTHR43386:SF1">
    <property type="entry name" value="D,D-DIPEPTIDE TRANSPORT SYSTEM PERMEASE PROTEIN DDPC-RELATED"/>
    <property type="match status" value="1"/>
</dbReference>
<dbReference type="OrthoDB" id="9766870at2"/>
<evidence type="ECO:0000313" key="11">
    <source>
        <dbReference type="EMBL" id="MXP61791.1"/>
    </source>
</evidence>
<dbReference type="RefSeq" id="WP_160934920.1">
    <property type="nucleotide sequence ID" value="NZ_SNVJ01000001.1"/>
</dbReference>
<evidence type="ECO:0000256" key="6">
    <source>
        <dbReference type="ARBA" id="ARBA00022927"/>
    </source>
</evidence>
<dbReference type="GO" id="GO:0005886">
    <property type="term" value="C:plasma membrane"/>
    <property type="evidence" value="ECO:0007669"/>
    <property type="project" value="UniProtKB-SubCell"/>
</dbReference>
<gene>
    <name evidence="11" type="ORF">E0493_00315</name>
</gene>
<dbReference type="GO" id="GO:0015833">
    <property type="term" value="P:peptide transport"/>
    <property type="evidence" value="ECO:0007669"/>
    <property type="project" value="UniProtKB-KW"/>
</dbReference>
<dbReference type="Gene3D" id="1.10.3720.10">
    <property type="entry name" value="MetI-like"/>
    <property type="match status" value="1"/>
</dbReference>
<feature type="transmembrane region" description="Helical" evidence="9">
    <location>
        <begin position="123"/>
        <end position="147"/>
    </location>
</feature>
<keyword evidence="5" id="KW-0571">Peptide transport</keyword>
<name>A0A845B3L5_9PROT</name>
<sequence>MNSFWRNFARNHGAVVGLVILLLVIALAILAPVLYPGSPWDMVAAPFAPPGEMGMLLGSDSLGRDVAAGIAHGARVSLLVGAVSTVAALAIGVTLGAVAGYLGGMADEVVMRFTEFFQTIPSFVLAILLVAIFTPTIQSIVLAIAVVSWPPVARVVRAEFLSLRSREFVQAAEVLGKSRLAIVLGDILPNALSPIVVLSSLMVATAILLESALSFLGLGDPNMMSWGFLIGSGRSVIRIAWWMSVFPGIAIFLTVLSLNLVGEGLSDALNPRLARNRGGAA</sequence>
<dbReference type="Proteomes" id="UP000460715">
    <property type="component" value="Unassembled WGS sequence"/>
</dbReference>
<feature type="transmembrane region" description="Helical" evidence="9">
    <location>
        <begin position="78"/>
        <end position="102"/>
    </location>
</feature>
<dbReference type="PROSITE" id="PS50928">
    <property type="entry name" value="ABC_TM1"/>
    <property type="match status" value="1"/>
</dbReference>
<dbReference type="AlphaFoldDB" id="A0A845B3L5"/>
<dbReference type="EMBL" id="SNVJ01000001">
    <property type="protein sequence ID" value="MXP61791.1"/>
    <property type="molecule type" value="Genomic_DNA"/>
</dbReference>
<keyword evidence="4 9" id="KW-0812">Transmembrane</keyword>
<keyword evidence="7 9" id="KW-1133">Transmembrane helix</keyword>
<dbReference type="CDD" id="cd06261">
    <property type="entry name" value="TM_PBP2"/>
    <property type="match status" value="1"/>
</dbReference>
<feature type="transmembrane region" description="Helical" evidence="9">
    <location>
        <begin position="239"/>
        <end position="261"/>
    </location>
</feature>
<evidence type="ECO:0000259" key="10">
    <source>
        <dbReference type="PROSITE" id="PS50928"/>
    </source>
</evidence>
<evidence type="ECO:0000256" key="3">
    <source>
        <dbReference type="ARBA" id="ARBA00022475"/>
    </source>
</evidence>
<accession>A0A845B3L5</accession>
<comment type="similarity">
    <text evidence="9">Belongs to the binding-protein-dependent transport system permease family.</text>
</comment>
<reference evidence="11 12" key="1">
    <citation type="submission" date="2019-03" db="EMBL/GenBank/DDBJ databases">
        <title>Roseomonas sp. a novel Roseomonas species isolated from Sea whip Gorgonian.</title>
        <authorList>
            <person name="Li F."/>
            <person name="Pan X."/>
            <person name="Huang S."/>
            <person name="Li Z."/>
            <person name="Meng B."/>
        </authorList>
    </citation>
    <scope>NUCLEOTIDE SEQUENCE [LARGE SCALE GENOMIC DNA]</scope>
    <source>
        <strain evidence="11 12">M0104</strain>
    </source>
</reference>
<keyword evidence="2 9" id="KW-0813">Transport</keyword>
<keyword evidence="12" id="KW-1185">Reference proteome</keyword>
<dbReference type="PANTHER" id="PTHR43386">
    <property type="entry name" value="OLIGOPEPTIDE TRANSPORT SYSTEM PERMEASE PROTEIN APPC"/>
    <property type="match status" value="1"/>
</dbReference>
<dbReference type="GO" id="GO:0055085">
    <property type="term" value="P:transmembrane transport"/>
    <property type="evidence" value="ECO:0007669"/>
    <property type="project" value="InterPro"/>
</dbReference>
<feature type="domain" description="ABC transmembrane type-1" evidence="10">
    <location>
        <begin position="74"/>
        <end position="262"/>
    </location>
</feature>
<dbReference type="Pfam" id="PF12911">
    <property type="entry name" value="OppC_N"/>
    <property type="match status" value="1"/>
</dbReference>
<evidence type="ECO:0000313" key="12">
    <source>
        <dbReference type="Proteomes" id="UP000460715"/>
    </source>
</evidence>
<dbReference type="GO" id="GO:0015031">
    <property type="term" value="P:protein transport"/>
    <property type="evidence" value="ECO:0007669"/>
    <property type="project" value="UniProtKB-KW"/>
</dbReference>
<comment type="caution">
    <text evidence="11">The sequence shown here is derived from an EMBL/GenBank/DDBJ whole genome shotgun (WGS) entry which is preliminary data.</text>
</comment>
<feature type="transmembrane region" description="Helical" evidence="9">
    <location>
        <begin position="195"/>
        <end position="218"/>
    </location>
</feature>
<evidence type="ECO:0000256" key="9">
    <source>
        <dbReference type="RuleBase" id="RU363032"/>
    </source>
</evidence>
<dbReference type="InterPro" id="IPR035906">
    <property type="entry name" value="MetI-like_sf"/>
</dbReference>
<dbReference type="Pfam" id="PF00528">
    <property type="entry name" value="BPD_transp_1"/>
    <property type="match status" value="1"/>
</dbReference>
<dbReference type="InterPro" id="IPR050366">
    <property type="entry name" value="BP-dependent_transpt_permease"/>
</dbReference>
<comment type="subcellular location">
    <subcellularLocation>
        <location evidence="1 9">Cell membrane</location>
        <topology evidence="1 9">Multi-pass membrane protein</topology>
    </subcellularLocation>
</comment>
<protein>
    <submittedName>
        <fullName evidence="11">ABC transporter permease</fullName>
    </submittedName>
</protein>
<dbReference type="InterPro" id="IPR000515">
    <property type="entry name" value="MetI-like"/>
</dbReference>
<evidence type="ECO:0000256" key="1">
    <source>
        <dbReference type="ARBA" id="ARBA00004651"/>
    </source>
</evidence>